<feature type="transmembrane region" description="Helical" evidence="1">
    <location>
        <begin position="51"/>
        <end position="77"/>
    </location>
</feature>
<accession>A0A940DH89</accession>
<dbReference type="Proteomes" id="UP000727857">
    <property type="component" value="Unassembled WGS sequence"/>
</dbReference>
<evidence type="ECO:0000313" key="3">
    <source>
        <dbReference type="Proteomes" id="UP000727857"/>
    </source>
</evidence>
<feature type="transmembrane region" description="Helical" evidence="1">
    <location>
        <begin position="128"/>
        <end position="149"/>
    </location>
</feature>
<sequence>MAAATLVGGKFVLSAIPNVEIVTLLCAVYGYVLGVTGLIAVYVFVVTETLIYGFGTWVISYFVHWPLVCAAFILLSLFTKPNRILYTAVAVVLTVAFGVFSSLVDVGLASGYFENFGERFAVYYVRGIYFYIAQTVTNFVVFPTLFVPISKAVARVTRRPYVGYVNDRTEEVESTGASRDR</sequence>
<keyword evidence="1" id="KW-0812">Transmembrane</keyword>
<protein>
    <submittedName>
        <fullName evidence="2">Uncharacterized protein</fullName>
    </submittedName>
</protein>
<dbReference type="AlphaFoldDB" id="A0A940DH89"/>
<reference evidence="2" key="2">
    <citation type="journal article" date="2021" name="PeerJ">
        <title>Extensive microbial diversity within the chicken gut microbiome revealed by metagenomics and culture.</title>
        <authorList>
            <person name="Gilroy R."/>
            <person name="Ravi A."/>
            <person name="Getino M."/>
            <person name="Pursley I."/>
            <person name="Horton D.L."/>
            <person name="Alikhan N.F."/>
            <person name="Baker D."/>
            <person name="Gharbi K."/>
            <person name="Hall N."/>
            <person name="Watson M."/>
            <person name="Adriaenssens E.M."/>
            <person name="Foster-Nyarko E."/>
            <person name="Jarju S."/>
            <person name="Secka A."/>
            <person name="Antonio M."/>
            <person name="Oren A."/>
            <person name="Chaudhuri R.R."/>
            <person name="La Ragione R."/>
            <person name="Hildebrand F."/>
            <person name="Pallen M.J."/>
        </authorList>
    </citation>
    <scope>NUCLEOTIDE SEQUENCE</scope>
    <source>
        <strain evidence="2">517</strain>
    </source>
</reference>
<proteinExistence type="predicted"/>
<dbReference type="EMBL" id="JADINF010000168">
    <property type="protein sequence ID" value="MBO8424681.1"/>
    <property type="molecule type" value="Genomic_DNA"/>
</dbReference>
<evidence type="ECO:0000256" key="1">
    <source>
        <dbReference type="SAM" id="Phobius"/>
    </source>
</evidence>
<feature type="transmembrane region" description="Helical" evidence="1">
    <location>
        <begin position="21"/>
        <end position="45"/>
    </location>
</feature>
<feature type="transmembrane region" description="Helical" evidence="1">
    <location>
        <begin position="84"/>
        <end position="108"/>
    </location>
</feature>
<name>A0A940DH89_9FIRM</name>
<keyword evidence="1" id="KW-0472">Membrane</keyword>
<keyword evidence="1" id="KW-1133">Transmembrane helix</keyword>
<gene>
    <name evidence="2" type="ORF">IAB16_06650</name>
</gene>
<comment type="caution">
    <text evidence="2">The sequence shown here is derived from an EMBL/GenBank/DDBJ whole genome shotgun (WGS) entry which is preliminary data.</text>
</comment>
<organism evidence="2 3">
    <name type="scientific">Candidatus Stercoripulliclostridium pullicola</name>
    <dbReference type="NCBI Taxonomy" id="2840953"/>
    <lineage>
        <taxon>Bacteria</taxon>
        <taxon>Bacillati</taxon>
        <taxon>Bacillota</taxon>
        <taxon>Clostridia</taxon>
        <taxon>Eubacteriales</taxon>
        <taxon>Candidatus Stercoripulliclostridium</taxon>
    </lineage>
</organism>
<evidence type="ECO:0000313" key="2">
    <source>
        <dbReference type="EMBL" id="MBO8424681.1"/>
    </source>
</evidence>
<reference evidence="2" key="1">
    <citation type="submission" date="2020-10" db="EMBL/GenBank/DDBJ databases">
        <authorList>
            <person name="Gilroy R."/>
        </authorList>
    </citation>
    <scope>NUCLEOTIDE SEQUENCE</scope>
    <source>
        <strain evidence="2">517</strain>
    </source>
</reference>